<dbReference type="InterPro" id="IPR036390">
    <property type="entry name" value="WH_DNA-bd_sf"/>
</dbReference>
<dbReference type="InterPro" id="IPR008920">
    <property type="entry name" value="TF_FadR/GntR_C"/>
</dbReference>
<evidence type="ECO:0000256" key="1">
    <source>
        <dbReference type="ARBA" id="ARBA00023015"/>
    </source>
</evidence>
<protein>
    <submittedName>
        <fullName evidence="5">DNA-binding transcriptional regulator, FadR family</fullName>
    </submittedName>
</protein>
<keyword evidence="3" id="KW-0804">Transcription</keyword>
<dbReference type="PANTHER" id="PTHR43537">
    <property type="entry name" value="TRANSCRIPTIONAL REGULATOR, GNTR FAMILY"/>
    <property type="match status" value="1"/>
</dbReference>
<dbReference type="PROSITE" id="PS50949">
    <property type="entry name" value="HTH_GNTR"/>
    <property type="match status" value="1"/>
</dbReference>
<dbReference type="AlphaFoldDB" id="A0A1I2BC94"/>
<dbReference type="CDD" id="cd07377">
    <property type="entry name" value="WHTH_GntR"/>
    <property type="match status" value="1"/>
</dbReference>
<dbReference type="SUPFAM" id="SSF46785">
    <property type="entry name" value="Winged helix' DNA-binding domain"/>
    <property type="match status" value="1"/>
</dbReference>
<dbReference type="InterPro" id="IPR011711">
    <property type="entry name" value="GntR_C"/>
</dbReference>
<organism evidence="5 6">
    <name type="scientific">Alteribacillus iranensis</name>
    <dbReference type="NCBI Taxonomy" id="930128"/>
    <lineage>
        <taxon>Bacteria</taxon>
        <taxon>Bacillati</taxon>
        <taxon>Bacillota</taxon>
        <taxon>Bacilli</taxon>
        <taxon>Bacillales</taxon>
        <taxon>Bacillaceae</taxon>
        <taxon>Alteribacillus</taxon>
    </lineage>
</organism>
<dbReference type="SMART" id="SM00895">
    <property type="entry name" value="FCD"/>
    <property type="match status" value="1"/>
</dbReference>
<dbReference type="Pfam" id="PF07729">
    <property type="entry name" value="FCD"/>
    <property type="match status" value="1"/>
</dbReference>
<evidence type="ECO:0000313" key="5">
    <source>
        <dbReference type="EMBL" id="SFE53771.1"/>
    </source>
</evidence>
<dbReference type="GO" id="GO:0003677">
    <property type="term" value="F:DNA binding"/>
    <property type="evidence" value="ECO:0007669"/>
    <property type="project" value="UniProtKB-KW"/>
</dbReference>
<dbReference type="GO" id="GO:0003700">
    <property type="term" value="F:DNA-binding transcription factor activity"/>
    <property type="evidence" value="ECO:0007669"/>
    <property type="project" value="InterPro"/>
</dbReference>
<keyword evidence="6" id="KW-1185">Reference proteome</keyword>
<evidence type="ECO:0000256" key="3">
    <source>
        <dbReference type="ARBA" id="ARBA00023163"/>
    </source>
</evidence>
<feature type="domain" description="HTH gntR-type" evidence="4">
    <location>
        <begin position="3"/>
        <end position="71"/>
    </location>
</feature>
<dbReference type="PANTHER" id="PTHR43537:SF5">
    <property type="entry name" value="UXU OPERON TRANSCRIPTIONAL REGULATOR"/>
    <property type="match status" value="1"/>
</dbReference>
<sequence>MKKTQYQKMLENMTEQILRGNWAKGEKLPILPELSEKYNVSVSTAREVLKVLESRGFVRIQQGSGTFVSSTLPESEENASHSKIYNILRLIEYRIIIEPEFAKSAATIAYQEEIDAIYNSAITMLELIKSNSPIIEEDLNFHTLIAKATHNNYALSSYMNLQTELRESRVVLRQGREHQNIFGMKERAANYHMLIAESIKARKAEEAKEYMYKHLQCSYELAMNNLSGHIYSAY</sequence>
<evidence type="ECO:0000256" key="2">
    <source>
        <dbReference type="ARBA" id="ARBA00023125"/>
    </source>
</evidence>
<dbReference type="EMBL" id="FONT01000002">
    <property type="protein sequence ID" value="SFE53771.1"/>
    <property type="molecule type" value="Genomic_DNA"/>
</dbReference>
<keyword evidence="1" id="KW-0805">Transcription regulation</keyword>
<evidence type="ECO:0000313" key="6">
    <source>
        <dbReference type="Proteomes" id="UP000199516"/>
    </source>
</evidence>
<dbReference type="Gene3D" id="1.20.120.530">
    <property type="entry name" value="GntR ligand-binding domain-like"/>
    <property type="match status" value="1"/>
</dbReference>
<dbReference type="Gene3D" id="1.10.10.10">
    <property type="entry name" value="Winged helix-like DNA-binding domain superfamily/Winged helix DNA-binding domain"/>
    <property type="match status" value="1"/>
</dbReference>
<dbReference type="STRING" id="930128.SAMN05192532_102219"/>
<evidence type="ECO:0000259" key="4">
    <source>
        <dbReference type="PROSITE" id="PS50949"/>
    </source>
</evidence>
<dbReference type="InterPro" id="IPR000524">
    <property type="entry name" value="Tscrpt_reg_HTH_GntR"/>
</dbReference>
<dbReference type="Proteomes" id="UP000199516">
    <property type="component" value="Unassembled WGS sequence"/>
</dbReference>
<dbReference type="Pfam" id="PF00392">
    <property type="entry name" value="GntR"/>
    <property type="match status" value="1"/>
</dbReference>
<name>A0A1I2BC94_9BACI</name>
<dbReference type="InterPro" id="IPR036388">
    <property type="entry name" value="WH-like_DNA-bd_sf"/>
</dbReference>
<reference evidence="5 6" key="1">
    <citation type="submission" date="2016-10" db="EMBL/GenBank/DDBJ databases">
        <authorList>
            <person name="de Groot N.N."/>
        </authorList>
    </citation>
    <scope>NUCLEOTIDE SEQUENCE [LARGE SCALE GENOMIC DNA]</scope>
    <source>
        <strain evidence="5 6">DSM 23995</strain>
    </source>
</reference>
<keyword evidence="2 5" id="KW-0238">DNA-binding</keyword>
<accession>A0A1I2BC94</accession>
<gene>
    <name evidence="5" type="ORF">SAMN05192532_102219</name>
</gene>
<dbReference type="SMART" id="SM00345">
    <property type="entry name" value="HTH_GNTR"/>
    <property type="match status" value="1"/>
</dbReference>
<dbReference type="OrthoDB" id="9782299at2"/>
<dbReference type="RefSeq" id="WP_091658467.1">
    <property type="nucleotide sequence ID" value="NZ_FONT01000002.1"/>
</dbReference>
<proteinExistence type="predicted"/>
<dbReference type="SUPFAM" id="SSF48008">
    <property type="entry name" value="GntR ligand-binding domain-like"/>
    <property type="match status" value="1"/>
</dbReference>